<dbReference type="InterPro" id="IPR041075">
    <property type="entry name" value="NOD1/2_WH"/>
</dbReference>
<evidence type="ECO:0000256" key="1">
    <source>
        <dbReference type="ARBA" id="ARBA00022614"/>
    </source>
</evidence>
<keyword evidence="2" id="KW-0677">Repeat</keyword>
<keyword evidence="1" id="KW-0433">Leucine-rich repeat</keyword>
<organism evidence="6 7">
    <name type="scientific">Cirrhinus mrigala</name>
    <name type="common">Mrigala</name>
    <dbReference type="NCBI Taxonomy" id="683832"/>
    <lineage>
        <taxon>Eukaryota</taxon>
        <taxon>Metazoa</taxon>
        <taxon>Chordata</taxon>
        <taxon>Craniata</taxon>
        <taxon>Vertebrata</taxon>
        <taxon>Euteleostomi</taxon>
        <taxon>Actinopterygii</taxon>
        <taxon>Neopterygii</taxon>
        <taxon>Teleostei</taxon>
        <taxon>Ostariophysi</taxon>
        <taxon>Cypriniformes</taxon>
        <taxon>Cyprinidae</taxon>
        <taxon>Labeoninae</taxon>
        <taxon>Labeonini</taxon>
        <taxon>Cirrhinus</taxon>
    </lineage>
</organism>
<keyword evidence="4" id="KW-0067">ATP-binding</keyword>
<accession>A0ABD0MX57</accession>
<protein>
    <recommendedName>
        <fullName evidence="5">NOD1/2 winged helix domain-containing protein</fullName>
    </recommendedName>
</protein>
<comment type="caution">
    <text evidence="6">The sequence shown here is derived from an EMBL/GenBank/DDBJ whole genome shotgun (WGS) entry which is preliminary data.</text>
</comment>
<evidence type="ECO:0000256" key="2">
    <source>
        <dbReference type="ARBA" id="ARBA00022737"/>
    </source>
</evidence>
<reference evidence="6 7" key="1">
    <citation type="submission" date="2024-05" db="EMBL/GenBank/DDBJ databases">
        <title>Genome sequencing and assembly of Indian major carp, Cirrhinus mrigala (Hamilton, 1822).</title>
        <authorList>
            <person name="Mohindra V."/>
            <person name="Chowdhury L.M."/>
            <person name="Lal K."/>
            <person name="Jena J.K."/>
        </authorList>
    </citation>
    <scope>NUCLEOTIDE SEQUENCE [LARGE SCALE GENOMIC DNA]</scope>
    <source>
        <strain evidence="6">CM1030</strain>
        <tissue evidence="6">Blood</tissue>
    </source>
</reference>
<proteinExistence type="predicted"/>
<evidence type="ECO:0000256" key="4">
    <source>
        <dbReference type="ARBA" id="ARBA00022840"/>
    </source>
</evidence>
<evidence type="ECO:0000256" key="3">
    <source>
        <dbReference type="ARBA" id="ARBA00022741"/>
    </source>
</evidence>
<evidence type="ECO:0000259" key="5">
    <source>
        <dbReference type="Pfam" id="PF17779"/>
    </source>
</evidence>
<dbReference type="PANTHER" id="PTHR24106">
    <property type="entry name" value="NACHT, LRR AND CARD DOMAINS-CONTAINING"/>
    <property type="match status" value="1"/>
</dbReference>
<keyword evidence="7" id="KW-1185">Reference proteome</keyword>
<dbReference type="Pfam" id="PF17779">
    <property type="entry name" value="WHD_NOD2"/>
    <property type="match status" value="1"/>
</dbReference>
<gene>
    <name evidence="6" type="ORF">M9458_048837</name>
</gene>
<keyword evidence="3" id="KW-0547">Nucleotide-binding</keyword>
<dbReference type="InterPro" id="IPR051261">
    <property type="entry name" value="NLR"/>
</dbReference>
<evidence type="ECO:0000313" key="7">
    <source>
        <dbReference type="Proteomes" id="UP001529510"/>
    </source>
</evidence>
<feature type="non-terminal residue" evidence="6">
    <location>
        <position position="95"/>
    </location>
</feature>
<evidence type="ECO:0000313" key="6">
    <source>
        <dbReference type="EMBL" id="KAL0154574.1"/>
    </source>
</evidence>
<sequence>RAETGEIPKTLAQMYTHFLILQTNIKHEKDYKQKVKDEDIILKLGKLAFQQLVKGNLIFYDDDLKELGIDVTEASVYSGLCTQIFREEFGLYQGK</sequence>
<name>A0ABD0MX57_CIRMR</name>
<dbReference type="GO" id="GO:0005524">
    <property type="term" value="F:ATP binding"/>
    <property type="evidence" value="ECO:0007669"/>
    <property type="project" value="UniProtKB-KW"/>
</dbReference>
<feature type="domain" description="NOD1/2 winged helix" evidence="5">
    <location>
        <begin position="39"/>
        <end position="89"/>
    </location>
</feature>
<feature type="non-terminal residue" evidence="6">
    <location>
        <position position="1"/>
    </location>
</feature>
<dbReference type="AlphaFoldDB" id="A0ABD0MX57"/>
<dbReference type="EMBL" id="JAMKFB020000025">
    <property type="protein sequence ID" value="KAL0154574.1"/>
    <property type="molecule type" value="Genomic_DNA"/>
</dbReference>
<dbReference type="Proteomes" id="UP001529510">
    <property type="component" value="Unassembled WGS sequence"/>
</dbReference>